<protein>
    <submittedName>
        <fullName evidence="1">Uncharacterized protein</fullName>
    </submittedName>
</protein>
<reference evidence="1 2" key="1">
    <citation type="journal article" date="2016" name="Genome Announc.">
        <title>Genome Sequence of Madurella mycetomatis mm55, Isolated from a Human Mycetoma Case in Sudan.</title>
        <authorList>
            <person name="Smit S."/>
            <person name="Derks M.F."/>
            <person name="Bervoets S."/>
            <person name="Fahal A."/>
            <person name="van Leeuwen W."/>
            <person name="van Belkum A."/>
            <person name="van de Sande W.W."/>
        </authorList>
    </citation>
    <scope>NUCLEOTIDE SEQUENCE [LARGE SCALE GENOMIC DNA]</scope>
    <source>
        <strain evidence="2">mm55</strain>
    </source>
</reference>
<organism evidence="1 2">
    <name type="scientific">Madurella mycetomatis</name>
    <dbReference type="NCBI Taxonomy" id="100816"/>
    <lineage>
        <taxon>Eukaryota</taxon>
        <taxon>Fungi</taxon>
        <taxon>Dikarya</taxon>
        <taxon>Ascomycota</taxon>
        <taxon>Pezizomycotina</taxon>
        <taxon>Sordariomycetes</taxon>
        <taxon>Sordariomycetidae</taxon>
        <taxon>Sordariales</taxon>
        <taxon>Sordariales incertae sedis</taxon>
        <taxon>Madurella</taxon>
    </lineage>
</organism>
<dbReference type="EMBL" id="LCTW02000063">
    <property type="protein sequence ID" value="KXX80304.1"/>
    <property type="molecule type" value="Genomic_DNA"/>
</dbReference>
<gene>
    <name evidence="1" type="ORF">MMYC01_203357</name>
</gene>
<evidence type="ECO:0000313" key="1">
    <source>
        <dbReference type="EMBL" id="KXX80304.1"/>
    </source>
</evidence>
<sequence length="466" mass="52792">MPSPSQAQSDTQSGPCHISRLPNELLAEIVETAAAWPDNADRYVFHDLYTDRWAMTLVCRRFHLLAMPALYSTIILGDIIEPPFPELLHGAIHTSVHRKAMLLLHRSVKKKRSLGLMCTELVFDLRTSAVDIGSMLLDVAADLVSWFKNARSLRIREVPGCCRPSAYSSCLSAACTKMPRLERLALDEMPGEAVLTTLRDSISSSIRELKLTGLSKSGSDGAARWNRLRVKAPLPIRRGPFTELWIRDFQDWPDSFRQLMSWPEKLERFTLFGISRYGYHHLDLQSVWGCLVPHALSLESIRIGSISNQYASLSRVLAAVDFNPFQRLTFLSLSYWATGSGEGETNLLAPNLQTFEWTFDAQDQRQLYLDDFQQQEEDFLRKLAKAAIARKVPLRKILITKFDPEVSTRRSIERAANPALMAGLEIPLEYPWDRMGRVAGELLPLGIQLLYNKPTITKEEFDAARC</sequence>
<dbReference type="VEuPathDB" id="FungiDB:MMYC01_203357"/>
<dbReference type="OrthoDB" id="5138542at2759"/>
<comment type="caution">
    <text evidence="1">The sequence shown here is derived from an EMBL/GenBank/DDBJ whole genome shotgun (WGS) entry which is preliminary data.</text>
</comment>
<dbReference type="Proteomes" id="UP000078237">
    <property type="component" value="Unassembled WGS sequence"/>
</dbReference>
<dbReference type="AlphaFoldDB" id="A0A175WBG5"/>
<proteinExistence type="predicted"/>
<keyword evidence="2" id="KW-1185">Reference proteome</keyword>
<evidence type="ECO:0000313" key="2">
    <source>
        <dbReference type="Proteomes" id="UP000078237"/>
    </source>
</evidence>
<name>A0A175WBG5_9PEZI</name>
<accession>A0A175WBG5</accession>